<dbReference type="EMBL" id="KV454427">
    <property type="protein sequence ID" value="ODQ81933.1"/>
    <property type="molecule type" value="Genomic_DNA"/>
</dbReference>
<evidence type="ECO:0000313" key="2">
    <source>
        <dbReference type="Proteomes" id="UP000094336"/>
    </source>
</evidence>
<dbReference type="PANTHER" id="PTHR33606:SF3">
    <property type="entry name" value="PROTEIN YCII"/>
    <property type="match status" value="1"/>
</dbReference>
<dbReference type="GeneID" id="30149434"/>
<organism evidence="1 2">
    <name type="scientific">Babjeviella inositovora NRRL Y-12698</name>
    <dbReference type="NCBI Taxonomy" id="984486"/>
    <lineage>
        <taxon>Eukaryota</taxon>
        <taxon>Fungi</taxon>
        <taxon>Dikarya</taxon>
        <taxon>Ascomycota</taxon>
        <taxon>Saccharomycotina</taxon>
        <taxon>Pichiomycetes</taxon>
        <taxon>Serinales incertae sedis</taxon>
        <taxon>Babjeviella</taxon>
    </lineage>
</organism>
<evidence type="ECO:0008006" key="3">
    <source>
        <dbReference type="Google" id="ProtNLM"/>
    </source>
</evidence>
<dbReference type="Gene3D" id="3.30.70.1060">
    <property type="entry name" value="Dimeric alpha+beta barrel"/>
    <property type="match status" value="1"/>
</dbReference>
<reference evidence="2" key="1">
    <citation type="submission" date="2016-05" db="EMBL/GenBank/DDBJ databases">
        <title>Comparative genomics of biotechnologically important yeasts.</title>
        <authorList>
            <consortium name="DOE Joint Genome Institute"/>
            <person name="Riley R."/>
            <person name="Haridas S."/>
            <person name="Wolfe K.H."/>
            <person name="Lopes M.R."/>
            <person name="Hittinger C.T."/>
            <person name="Goker M."/>
            <person name="Salamov A."/>
            <person name="Wisecaver J."/>
            <person name="Long T.M."/>
            <person name="Aerts A.L."/>
            <person name="Barry K."/>
            <person name="Choi C."/>
            <person name="Clum A."/>
            <person name="Coughlan A.Y."/>
            <person name="Deshpande S."/>
            <person name="Douglass A.P."/>
            <person name="Hanson S.J."/>
            <person name="Klenk H.-P."/>
            <person name="Labutti K."/>
            <person name="Lapidus A."/>
            <person name="Lindquist E."/>
            <person name="Lipzen A."/>
            <person name="Meier-Kolthoff J.P."/>
            <person name="Ohm R.A."/>
            <person name="Otillar R.P."/>
            <person name="Pangilinan J."/>
            <person name="Peng Y."/>
            <person name="Rokas A."/>
            <person name="Rosa C.A."/>
            <person name="Scheuner C."/>
            <person name="Sibirny A.A."/>
            <person name="Slot J.C."/>
            <person name="Stielow J.B."/>
            <person name="Sun H."/>
            <person name="Kurtzman C.P."/>
            <person name="Blackwell M."/>
            <person name="Grigoriev I.V."/>
            <person name="Jeffries T.W."/>
        </authorList>
    </citation>
    <scope>NUCLEOTIDE SEQUENCE [LARGE SCALE GENOMIC DNA]</scope>
    <source>
        <strain evidence="2">NRRL Y-12698</strain>
    </source>
</reference>
<dbReference type="SUPFAM" id="SSF54909">
    <property type="entry name" value="Dimeric alpha+beta barrel"/>
    <property type="match status" value="1"/>
</dbReference>
<gene>
    <name evidence="1" type="ORF">BABINDRAFT_32271</name>
</gene>
<dbReference type="PANTHER" id="PTHR33606">
    <property type="entry name" value="PROTEIN YCII"/>
    <property type="match status" value="1"/>
</dbReference>
<keyword evidence="2" id="KW-1185">Reference proteome</keyword>
<name>A0A1E3QW89_9ASCO</name>
<evidence type="ECO:0000313" key="1">
    <source>
        <dbReference type="EMBL" id="ODQ81933.1"/>
    </source>
</evidence>
<dbReference type="RefSeq" id="XP_018987261.1">
    <property type="nucleotide sequence ID" value="XM_019131581.1"/>
</dbReference>
<protein>
    <recommendedName>
        <fullName evidence="3">YCII-related domain-containing protein</fullName>
    </recommendedName>
</protein>
<dbReference type="Proteomes" id="UP000094336">
    <property type="component" value="Unassembled WGS sequence"/>
</dbReference>
<dbReference type="OrthoDB" id="5519740at2759"/>
<dbReference type="InterPro" id="IPR011008">
    <property type="entry name" value="Dimeric_a/b-barrel"/>
</dbReference>
<dbReference type="InterPro" id="IPR051807">
    <property type="entry name" value="Sec-metab_biosynth-assoc"/>
</dbReference>
<proteinExistence type="predicted"/>
<sequence length="108" mass="11961">MTEWVVIVYDKPNTDRSKVRPQHVAAIPAAVTAGIVTNVGAIFHTVPNPATDEKPPFAGSAFNLIAESREEILEFLKKDIYAKEGIWDLDSFIAYPYSCAARVEKKLP</sequence>
<accession>A0A1E3QW89</accession>
<dbReference type="AlphaFoldDB" id="A0A1E3QW89"/>